<evidence type="ECO:0000313" key="2">
    <source>
        <dbReference type="EMBL" id="MBO1902381.1"/>
    </source>
</evidence>
<accession>A0A939S8R1</accession>
<organism evidence="2 3">
    <name type="scientific">Leucobacter weissii</name>
    <dbReference type="NCBI Taxonomy" id="1983706"/>
    <lineage>
        <taxon>Bacteria</taxon>
        <taxon>Bacillati</taxon>
        <taxon>Actinomycetota</taxon>
        <taxon>Actinomycetes</taxon>
        <taxon>Micrococcales</taxon>
        <taxon>Microbacteriaceae</taxon>
        <taxon>Leucobacter</taxon>
    </lineage>
</organism>
<keyword evidence="3" id="KW-1185">Reference proteome</keyword>
<dbReference type="PANTHER" id="PTHR18964:SF146">
    <property type="entry name" value="POLYPHOSPHATE GLUCOKINASE"/>
    <property type="match status" value="1"/>
</dbReference>
<dbReference type="PANTHER" id="PTHR18964">
    <property type="entry name" value="ROK (REPRESSOR, ORF, KINASE) FAMILY"/>
    <property type="match status" value="1"/>
</dbReference>
<dbReference type="AlphaFoldDB" id="A0A939S8R1"/>
<dbReference type="EMBL" id="JAGDYM010000011">
    <property type="protein sequence ID" value="MBO1902381.1"/>
    <property type="molecule type" value="Genomic_DNA"/>
</dbReference>
<dbReference type="InterPro" id="IPR043129">
    <property type="entry name" value="ATPase_NBD"/>
</dbReference>
<dbReference type="SUPFAM" id="SSF53067">
    <property type="entry name" value="Actin-like ATPase domain"/>
    <property type="match status" value="1"/>
</dbReference>
<dbReference type="InterPro" id="IPR000600">
    <property type="entry name" value="ROK"/>
</dbReference>
<protein>
    <submittedName>
        <fullName evidence="2">ROK family protein</fullName>
    </submittedName>
</protein>
<reference evidence="2" key="1">
    <citation type="submission" date="2021-03" db="EMBL/GenBank/DDBJ databases">
        <title>Leucobacter chromiisoli sp. nov., isolated from chromium-containing soil of chemical plant.</title>
        <authorList>
            <person name="Xu Z."/>
        </authorList>
    </citation>
    <scope>NUCLEOTIDE SEQUENCE</scope>
    <source>
        <strain evidence="2">S27</strain>
    </source>
</reference>
<dbReference type="NCBIfam" id="NF045942">
    <property type="entry name" value="PolPhglucPhase"/>
    <property type="match status" value="1"/>
</dbReference>
<proteinExistence type="inferred from homology"/>
<dbReference type="CDD" id="cd24058">
    <property type="entry name" value="ASKHA_NBD_ROK_PPGK"/>
    <property type="match status" value="1"/>
</dbReference>
<dbReference type="Gene3D" id="3.30.420.40">
    <property type="match status" value="2"/>
</dbReference>
<evidence type="ECO:0000313" key="3">
    <source>
        <dbReference type="Proteomes" id="UP000664382"/>
    </source>
</evidence>
<evidence type="ECO:0000256" key="1">
    <source>
        <dbReference type="ARBA" id="ARBA00006479"/>
    </source>
</evidence>
<sequence>MTRAAIGIDVGGTGIKGSAIDPASGAAITRRHKVLTPTGGRPGDIAREVGAMVAAIREELGGPVMPSGPVPVGVALPGVLRDGVMRTAANVDASWIGADARALLSETTGAPCAVVNDADAAGLAETALGAAKDLPGTTMVLTFGTGIGTAFVMDGALVPNFELGHLELDGHPDIERYASAKAIEREDIALPEWAARAARYVAHLELLLNPDRFVLGGSISKDADRYLPFPGVSAPVVPAHFRNNAGIVGAAWLAGRASG</sequence>
<name>A0A939S8R1_9MICO</name>
<dbReference type="RefSeq" id="WP_208098143.1">
    <property type="nucleotide sequence ID" value="NZ_JAGDYM010000011.1"/>
</dbReference>
<dbReference type="Proteomes" id="UP000664382">
    <property type="component" value="Unassembled WGS sequence"/>
</dbReference>
<dbReference type="Pfam" id="PF00480">
    <property type="entry name" value="ROK"/>
    <property type="match status" value="1"/>
</dbReference>
<gene>
    <name evidence="2" type="ORF">J4H92_10525</name>
</gene>
<comment type="caution">
    <text evidence="2">The sequence shown here is derived from an EMBL/GenBank/DDBJ whole genome shotgun (WGS) entry which is preliminary data.</text>
</comment>
<comment type="similarity">
    <text evidence="1">Belongs to the ROK (NagC/XylR) family.</text>
</comment>